<protein>
    <submittedName>
        <fullName evidence="1">Uncharacterized protein</fullName>
    </submittedName>
</protein>
<gene>
    <name evidence="1" type="ORF">MHBO_005302</name>
</gene>
<evidence type="ECO:0000313" key="1">
    <source>
        <dbReference type="EMBL" id="MES1919980.1"/>
    </source>
</evidence>
<evidence type="ECO:0000313" key="2">
    <source>
        <dbReference type="Proteomes" id="UP001439008"/>
    </source>
</evidence>
<comment type="caution">
    <text evidence="1">The sequence shown here is derived from an EMBL/GenBank/DDBJ whole genome shotgun (WGS) entry which is preliminary data.</text>
</comment>
<accession>A0ABV2AJZ0</accession>
<sequence length="100" mass="11621">MTKISNEQSVLINLIFYSETNLMSSDGEKSKLKPTLFRFEDNPITLFYSIKHKQRSILFSSFGNITTRKTNADYPYQILIKYSKITNKKINAFSSNKQVL</sequence>
<dbReference type="EMBL" id="JBDODL010000467">
    <property type="protein sequence ID" value="MES1919980.1"/>
    <property type="molecule type" value="Genomic_DNA"/>
</dbReference>
<keyword evidence="2" id="KW-1185">Reference proteome</keyword>
<proteinExistence type="predicted"/>
<name>A0ABV2AJZ0_9EUKA</name>
<organism evidence="1 2">
    <name type="scientific">Bonamia ostreae</name>
    <dbReference type="NCBI Taxonomy" id="126728"/>
    <lineage>
        <taxon>Eukaryota</taxon>
        <taxon>Sar</taxon>
        <taxon>Rhizaria</taxon>
        <taxon>Endomyxa</taxon>
        <taxon>Ascetosporea</taxon>
        <taxon>Haplosporida</taxon>
        <taxon>Bonamia</taxon>
    </lineage>
</organism>
<reference evidence="1 2" key="1">
    <citation type="journal article" date="2024" name="BMC Biol.">
        <title>Comparative genomics of Ascetosporea gives new insight into the evolutionary basis for animal parasitism in Rhizaria.</title>
        <authorList>
            <person name="Hiltunen Thoren M."/>
            <person name="Onut-Brannstrom I."/>
            <person name="Alfjorden A."/>
            <person name="Peckova H."/>
            <person name="Swords F."/>
            <person name="Hooper C."/>
            <person name="Holzer A.S."/>
            <person name="Bass D."/>
            <person name="Burki F."/>
        </authorList>
    </citation>
    <scope>NUCLEOTIDE SEQUENCE [LARGE SCALE GENOMIC DNA]</scope>
    <source>
        <strain evidence="1">20-A016</strain>
    </source>
</reference>
<dbReference type="Proteomes" id="UP001439008">
    <property type="component" value="Unassembled WGS sequence"/>
</dbReference>